<evidence type="ECO:0000313" key="6">
    <source>
        <dbReference type="EMBL" id="MCE8537922.1"/>
    </source>
</evidence>
<keyword evidence="2" id="KW-0238">DNA-binding</keyword>
<dbReference type="GO" id="GO:0003700">
    <property type="term" value="F:DNA-binding transcription factor activity"/>
    <property type="evidence" value="ECO:0007669"/>
    <property type="project" value="TreeGrafter"/>
</dbReference>
<dbReference type="SUPFAM" id="SSF55781">
    <property type="entry name" value="GAF domain-like"/>
    <property type="match status" value="1"/>
</dbReference>
<dbReference type="Gene3D" id="3.30.450.40">
    <property type="match status" value="1"/>
</dbReference>
<dbReference type="InterPro" id="IPR014757">
    <property type="entry name" value="Tscrpt_reg_IclR_C"/>
</dbReference>
<dbReference type="Pfam" id="PF09339">
    <property type="entry name" value="HTH_IclR"/>
    <property type="match status" value="1"/>
</dbReference>
<name>A0A9Q3WM18_9RHOB</name>
<organism evidence="6 7">
    <name type="scientific">Ruegeria pomeroyi</name>
    <dbReference type="NCBI Taxonomy" id="89184"/>
    <lineage>
        <taxon>Bacteria</taxon>
        <taxon>Pseudomonadati</taxon>
        <taxon>Pseudomonadota</taxon>
        <taxon>Alphaproteobacteria</taxon>
        <taxon>Rhodobacterales</taxon>
        <taxon>Roseobacteraceae</taxon>
        <taxon>Ruegeria</taxon>
    </lineage>
</organism>
<dbReference type="Proteomes" id="UP000813672">
    <property type="component" value="Unassembled WGS sequence"/>
</dbReference>
<evidence type="ECO:0000256" key="3">
    <source>
        <dbReference type="ARBA" id="ARBA00023163"/>
    </source>
</evidence>
<evidence type="ECO:0000256" key="1">
    <source>
        <dbReference type="ARBA" id="ARBA00023015"/>
    </source>
</evidence>
<evidence type="ECO:0000259" key="5">
    <source>
        <dbReference type="PROSITE" id="PS51078"/>
    </source>
</evidence>
<feature type="domain" description="IclR-ED" evidence="5">
    <location>
        <begin position="74"/>
        <end position="250"/>
    </location>
</feature>
<sequence length="258" mass="27696">MNVDVEDRNYVNALARGLKVLGTFRASDQGLSHSEICKRTGLSKATVSRLTHTLKATGFVIQDTASGLFRLGPAAVALGLVANAQTSFMDLIEDEMQELADRTGTLALIGVRSGDRMMLVRTWRPEGAASIWLEPGHRVPILGSSTGQAFVAALDAVAFEALDPDDDLRAFRDDGYAQLIANGFTSPGTDTRFAATINAVAVPYMAREYGEPIAFSCGALPGMLSDERIREEVGPRLRELVRGLELKTGQASALARRG</sequence>
<dbReference type="InterPro" id="IPR005471">
    <property type="entry name" value="Tscrpt_reg_IclR_N"/>
</dbReference>
<dbReference type="EMBL" id="JAGQAF010000005">
    <property type="protein sequence ID" value="MCE8537922.1"/>
    <property type="molecule type" value="Genomic_DNA"/>
</dbReference>
<dbReference type="RefSeq" id="WP_234162841.1">
    <property type="nucleotide sequence ID" value="NZ_JAGQAF010000005.1"/>
</dbReference>
<dbReference type="FunFam" id="1.10.10.10:FF:000056">
    <property type="entry name" value="IclR family transcriptional regulator"/>
    <property type="match status" value="1"/>
</dbReference>
<comment type="caution">
    <text evidence="6">The sequence shown here is derived from an EMBL/GenBank/DDBJ whole genome shotgun (WGS) entry which is preliminary data.</text>
</comment>
<dbReference type="InterPro" id="IPR036388">
    <property type="entry name" value="WH-like_DNA-bd_sf"/>
</dbReference>
<evidence type="ECO:0000313" key="7">
    <source>
        <dbReference type="Proteomes" id="UP000813672"/>
    </source>
</evidence>
<dbReference type="AlphaFoldDB" id="A0A9Q3WM18"/>
<keyword evidence="3" id="KW-0804">Transcription</keyword>
<dbReference type="SMART" id="SM00346">
    <property type="entry name" value="HTH_ICLR"/>
    <property type="match status" value="1"/>
</dbReference>
<dbReference type="PANTHER" id="PTHR30136">
    <property type="entry name" value="HELIX-TURN-HELIX TRANSCRIPTIONAL REGULATOR, ICLR FAMILY"/>
    <property type="match status" value="1"/>
</dbReference>
<dbReference type="SUPFAM" id="SSF46785">
    <property type="entry name" value="Winged helix' DNA-binding domain"/>
    <property type="match status" value="1"/>
</dbReference>
<dbReference type="GO" id="GO:0003677">
    <property type="term" value="F:DNA binding"/>
    <property type="evidence" value="ECO:0007669"/>
    <property type="project" value="UniProtKB-KW"/>
</dbReference>
<evidence type="ECO:0000256" key="2">
    <source>
        <dbReference type="ARBA" id="ARBA00023125"/>
    </source>
</evidence>
<keyword evidence="1" id="KW-0805">Transcription regulation</keyword>
<dbReference type="PANTHER" id="PTHR30136:SF33">
    <property type="entry name" value="TRANSCRIPTIONAL REGULATORY PROTEIN"/>
    <property type="match status" value="1"/>
</dbReference>
<dbReference type="Gene3D" id="1.10.10.10">
    <property type="entry name" value="Winged helix-like DNA-binding domain superfamily/Winged helix DNA-binding domain"/>
    <property type="match status" value="1"/>
</dbReference>
<accession>A0A9Q3WM18</accession>
<dbReference type="InterPro" id="IPR029016">
    <property type="entry name" value="GAF-like_dom_sf"/>
</dbReference>
<proteinExistence type="predicted"/>
<feature type="domain" description="HTH iclR-type" evidence="4">
    <location>
        <begin position="11"/>
        <end position="73"/>
    </location>
</feature>
<evidence type="ECO:0000259" key="4">
    <source>
        <dbReference type="PROSITE" id="PS51077"/>
    </source>
</evidence>
<dbReference type="InterPro" id="IPR050707">
    <property type="entry name" value="HTH_MetabolicPath_Reg"/>
</dbReference>
<gene>
    <name evidence="6" type="ORF">KBY27_10675</name>
</gene>
<dbReference type="InterPro" id="IPR036390">
    <property type="entry name" value="WH_DNA-bd_sf"/>
</dbReference>
<reference evidence="6" key="1">
    <citation type="journal article" date="2021" name="Environ. Microbiol.">
        <title>Cryptic niche differentiation of novel sediment ecotypes of Rugeria pomeroyi correlates with nitrate respiration.</title>
        <authorList>
            <person name="Lin X."/>
            <person name="McNichol J."/>
            <person name="Chu X."/>
            <person name="Qian Y."/>
            <person name="Luo H."/>
        </authorList>
    </citation>
    <scope>NUCLEOTIDE SEQUENCE</scope>
    <source>
        <strain evidence="6">SZCCDBB064</strain>
    </source>
</reference>
<dbReference type="PROSITE" id="PS51078">
    <property type="entry name" value="ICLR_ED"/>
    <property type="match status" value="1"/>
</dbReference>
<dbReference type="GO" id="GO:0045892">
    <property type="term" value="P:negative regulation of DNA-templated transcription"/>
    <property type="evidence" value="ECO:0007669"/>
    <property type="project" value="TreeGrafter"/>
</dbReference>
<protein>
    <submittedName>
        <fullName evidence="6">IclR family transcriptional regulator</fullName>
    </submittedName>
</protein>
<dbReference type="PROSITE" id="PS51077">
    <property type="entry name" value="HTH_ICLR"/>
    <property type="match status" value="1"/>
</dbReference>